<evidence type="ECO:0000313" key="4">
    <source>
        <dbReference type="Proteomes" id="UP000196435"/>
    </source>
</evidence>
<gene>
    <name evidence="2" type="ORF">Xinn_01262</name>
    <name evidence="3" type="ORF">XIS1_890052</name>
</gene>
<organism evidence="3 4">
    <name type="scientific">Xenorhabdus innexi</name>
    <dbReference type="NCBI Taxonomy" id="290109"/>
    <lineage>
        <taxon>Bacteria</taxon>
        <taxon>Pseudomonadati</taxon>
        <taxon>Pseudomonadota</taxon>
        <taxon>Gammaproteobacteria</taxon>
        <taxon>Enterobacterales</taxon>
        <taxon>Morganellaceae</taxon>
        <taxon>Xenorhabdus</taxon>
    </lineage>
</organism>
<dbReference type="PANTHER" id="PTHR36833">
    <property type="entry name" value="SLR0610 PROTEIN-RELATED"/>
    <property type="match status" value="1"/>
</dbReference>
<feature type="transmembrane region" description="Helical" evidence="1">
    <location>
        <begin position="197"/>
        <end position="219"/>
    </location>
</feature>
<keyword evidence="5" id="KW-1185">Reference proteome</keyword>
<dbReference type="EMBL" id="NIBU01000010">
    <property type="protein sequence ID" value="PHM36991.1"/>
    <property type="molecule type" value="Genomic_DNA"/>
</dbReference>
<feature type="transmembrane region" description="Helical" evidence="1">
    <location>
        <begin position="141"/>
        <end position="164"/>
    </location>
</feature>
<dbReference type="Pfam" id="PF06182">
    <property type="entry name" value="ABC2_membrane_6"/>
    <property type="match status" value="1"/>
</dbReference>
<keyword evidence="1" id="KW-0472">Membrane</keyword>
<dbReference type="InterPro" id="IPR010390">
    <property type="entry name" value="ABC-2_transporter-like"/>
</dbReference>
<evidence type="ECO:0000313" key="3">
    <source>
        <dbReference type="EMBL" id="SIP74904.1"/>
    </source>
</evidence>
<dbReference type="Proteomes" id="UP000196435">
    <property type="component" value="Unassembled WGS sequence"/>
</dbReference>
<evidence type="ECO:0000313" key="2">
    <source>
        <dbReference type="EMBL" id="PHM36991.1"/>
    </source>
</evidence>
<dbReference type="EMBL" id="FTLG01000235">
    <property type="protein sequence ID" value="SIP74904.1"/>
    <property type="molecule type" value="Genomic_DNA"/>
</dbReference>
<dbReference type="RefSeq" id="WP_244903163.1">
    <property type="nucleotide sequence ID" value="NZ_CAWNQC010000002.1"/>
</dbReference>
<proteinExistence type="predicted"/>
<name>A0A1N6N1J3_9GAMM</name>
<feature type="transmembrane region" description="Helical" evidence="1">
    <location>
        <begin position="23"/>
        <end position="46"/>
    </location>
</feature>
<accession>A0A1N6N1J3</accession>
<evidence type="ECO:0000256" key="1">
    <source>
        <dbReference type="SAM" id="Phobius"/>
    </source>
</evidence>
<protein>
    <submittedName>
        <fullName evidence="3">Complete genome segment 6/17</fullName>
    </submittedName>
</protein>
<reference evidence="4" key="2">
    <citation type="submission" date="2016-12" db="EMBL/GenBank/DDBJ databases">
        <authorList>
            <person name="Gaudriault S."/>
        </authorList>
    </citation>
    <scope>NUCLEOTIDE SEQUENCE [LARGE SCALE GENOMIC DNA]</scope>
    <source>
        <strain evidence="4">HGB1681 (deposited as PTA-6826 in the American Type Culture Collection)</strain>
    </source>
</reference>
<reference evidence="3" key="1">
    <citation type="submission" date="2016-12" db="EMBL/GenBank/DDBJ databases">
        <authorList>
            <person name="Song W.-J."/>
            <person name="Kurnit D.M."/>
        </authorList>
    </citation>
    <scope>NUCLEOTIDE SEQUENCE [LARGE SCALE GENOMIC DNA]</scope>
    <source>
        <strain evidence="3">HGB1681</strain>
    </source>
</reference>
<dbReference type="Proteomes" id="UP000224871">
    <property type="component" value="Unassembled WGS sequence"/>
</dbReference>
<sequence length="258" mass="29776">MEMLNLIIIGFKNSLSEAKKSPFNFWMAAFINFNFYVAQGFFWYAILGTQSVDYMLSRDFILIFFTTVCLVDNFYLFLFGRGSFLLTNKVKSLKLDPHLILPINTQFLYIATGIAFEHFLLSFLSLILFFAVHIYLETEAIYIILHLVMVFEGILVLTAITWIIRTTIFWTSALVSIKYSNPCFKVLVRPEQSFHGLIRIILMFVLPCLFITGVPASVANGIMSIKWFFIQTVVTLILIIIAKLVFDIGVRRYAKYIT</sequence>
<keyword evidence="1" id="KW-0812">Transmembrane</keyword>
<evidence type="ECO:0000313" key="5">
    <source>
        <dbReference type="Proteomes" id="UP000224871"/>
    </source>
</evidence>
<dbReference type="AlphaFoldDB" id="A0A1N6N1J3"/>
<keyword evidence="1" id="KW-1133">Transmembrane helix</keyword>
<dbReference type="PANTHER" id="PTHR36833:SF1">
    <property type="entry name" value="INTEGRAL MEMBRANE TRANSPORT PROTEIN"/>
    <property type="match status" value="1"/>
</dbReference>
<feature type="transmembrane region" description="Helical" evidence="1">
    <location>
        <begin position="107"/>
        <end position="135"/>
    </location>
</feature>
<feature type="transmembrane region" description="Helical" evidence="1">
    <location>
        <begin position="225"/>
        <end position="246"/>
    </location>
</feature>
<feature type="transmembrane region" description="Helical" evidence="1">
    <location>
        <begin position="61"/>
        <end position="86"/>
    </location>
</feature>
<reference evidence="2 5" key="3">
    <citation type="journal article" date="2017" name="Nat. Microbiol.">
        <title>Natural product diversity associated with the nematode symbionts Photorhabdus and Xenorhabdus.</title>
        <authorList>
            <person name="Tobias N.J."/>
            <person name="Wolff H."/>
            <person name="Djahanschiri B."/>
            <person name="Grundmann F."/>
            <person name="Kronenwerth M."/>
            <person name="Shi Y.M."/>
            <person name="Simonyi S."/>
            <person name="Grun P."/>
            <person name="Shapiro-Ilan D."/>
            <person name="Pidot S.J."/>
            <person name="Stinear T.P."/>
            <person name="Ebersberger I."/>
            <person name="Bode H.B."/>
        </authorList>
    </citation>
    <scope>NUCLEOTIDE SEQUENCE [LARGE SCALE GENOMIC DNA]</scope>
    <source>
        <strain evidence="2 5">DSM 16336</strain>
    </source>
</reference>